<name>A0A9X7CNT8_BACCE</name>
<comment type="caution">
    <text evidence="1">The sequence shown here is derived from an EMBL/GenBank/DDBJ whole genome shotgun (WGS) entry which is preliminary data.</text>
</comment>
<sequence>MKKLTEILTGLTLSTMLSLGLTFPSQSEQTTHSDLSKTSPIITQYSHADTW</sequence>
<gene>
    <name evidence="1" type="ORF">COC69_12490</name>
</gene>
<evidence type="ECO:0000313" key="1">
    <source>
        <dbReference type="EMBL" id="PGS79363.1"/>
    </source>
</evidence>
<organism evidence="1 2">
    <name type="scientific">Bacillus cereus</name>
    <dbReference type="NCBI Taxonomy" id="1396"/>
    <lineage>
        <taxon>Bacteria</taxon>
        <taxon>Bacillati</taxon>
        <taxon>Bacillota</taxon>
        <taxon>Bacilli</taxon>
        <taxon>Bacillales</taxon>
        <taxon>Bacillaceae</taxon>
        <taxon>Bacillus</taxon>
        <taxon>Bacillus cereus group</taxon>
    </lineage>
</organism>
<protein>
    <submittedName>
        <fullName evidence="1">Phr family secreted Rap phosphatase inhibitor</fullName>
    </submittedName>
</protein>
<dbReference type="AlphaFoldDB" id="A0A9X7CNT8"/>
<evidence type="ECO:0000313" key="2">
    <source>
        <dbReference type="Proteomes" id="UP000224203"/>
    </source>
</evidence>
<dbReference type="EMBL" id="NULI01000062">
    <property type="protein sequence ID" value="PGS79363.1"/>
    <property type="molecule type" value="Genomic_DNA"/>
</dbReference>
<accession>A0A9X7CNT8</accession>
<dbReference type="RefSeq" id="WP_098782714.1">
    <property type="nucleotide sequence ID" value="NZ_NULI01000062.1"/>
</dbReference>
<dbReference type="Proteomes" id="UP000224203">
    <property type="component" value="Unassembled WGS sequence"/>
</dbReference>
<reference evidence="1 2" key="1">
    <citation type="submission" date="2017-09" db="EMBL/GenBank/DDBJ databases">
        <title>Large-scale bioinformatics analysis of Bacillus genomes uncovers conserved roles of natural products in bacterial physiology.</title>
        <authorList>
            <consortium name="Agbiome Team Llc"/>
            <person name="Bleich R.M."/>
            <person name="Grubbs K.J."/>
            <person name="Santa Maria K.C."/>
            <person name="Allen S.E."/>
            <person name="Farag S."/>
            <person name="Shank E.A."/>
            <person name="Bowers A."/>
        </authorList>
    </citation>
    <scope>NUCLEOTIDE SEQUENCE [LARGE SCALE GENOMIC DNA]</scope>
    <source>
        <strain evidence="1 2">AFS041711</strain>
    </source>
</reference>
<proteinExistence type="predicted"/>